<evidence type="ECO:0000256" key="2">
    <source>
        <dbReference type="SAM" id="MobiDB-lite"/>
    </source>
</evidence>
<feature type="region of interest" description="Disordered" evidence="2">
    <location>
        <begin position="125"/>
        <end position="151"/>
    </location>
</feature>
<sequence length="151" mass="16877">MGLLDKLWDDVVAGPQPEKGLGKLRQKQAALPEDDEVQRMMNRRRSGEYQSKEREARRITQSISIKKPPMLQTQLDGGESPLPSPGGVASSPLASPATRERENIWRSVFHPGQNKALDRMGSAKFDNVASSPNSPTVYDWLYSGNTKSQWR</sequence>
<dbReference type="PANTHER" id="PTHR33565">
    <property type="entry name" value="DORMANCY-ASSOCIATED PROTEIN 1"/>
    <property type="match status" value="1"/>
</dbReference>
<dbReference type="Pfam" id="PF05564">
    <property type="entry name" value="Auxin_repressed"/>
    <property type="match status" value="1"/>
</dbReference>
<dbReference type="Proteomes" id="UP000244005">
    <property type="component" value="Unassembled WGS sequence"/>
</dbReference>
<gene>
    <name evidence="3" type="ORF">MARPO_0057s0054</name>
</gene>
<keyword evidence="4" id="KW-1185">Reference proteome</keyword>
<proteinExistence type="inferred from homology"/>
<evidence type="ECO:0000256" key="1">
    <source>
        <dbReference type="ARBA" id="ARBA00010502"/>
    </source>
</evidence>
<dbReference type="PANTHER" id="PTHR33565:SF20">
    <property type="entry name" value="DORMANCY-ASSOCIATED PROTEIN HOMOLOG 4"/>
    <property type="match status" value="1"/>
</dbReference>
<dbReference type="OrthoDB" id="2012405at2759"/>
<dbReference type="AlphaFoldDB" id="A0A2R6WU81"/>
<feature type="compositionally biased region" description="Basic and acidic residues" evidence="2">
    <location>
        <begin position="45"/>
        <end position="58"/>
    </location>
</feature>
<accession>A0A2R6WU81</accession>
<evidence type="ECO:0008006" key="5">
    <source>
        <dbReference type="Google" id="ProtNLM"/>
    </source>
</evidence>
<reference evidence="4" key="1">
    <citation type="journal article" date="2017" name="Cell">
        <title>Insights into land plant evolution garnered from the Marchantia polymorpha genome.</title>
        <authorList>
            <person name="Bowman J.L."/>
            <person name="Kohchi T."/>
            <person name="Yamato K.T."/>
            <person name="Jenkins J."/>
            <person name="Shu S."/>
            <person name="Ishizaki K."/>
            <person name="Yamaoka S."/>
            <person name="Nishihama R."/>
            <person name="Nakamura Y."/>
            <person name="Berger F."/>
            <person name="Adam C."/>
            <person name="Aki S.S."/>
            <person name="Althoff F."/>
            <person name="Araki T."/>
            <person name="Arteaga-Vazquez M.A."/>
            <person name="Balasubrmanian S."/>
            <person name="Barry K."/>
            <person name="Bauer D."/>
            <person name="Boehm C.R."/>
            <person name="Briginshaw L."/>
            <person name="Caballero-Perez J."/>
            <person name="Catarino B."/>
            <person name="Chen F."/>
            <person name="Chiyoda S."/>
            <person name="Chovatia M."/>
            <person name="Davies K.M."/>
            <person name="Delmans M."/>
            <person name="Demura T."/>
            <person name="Dierschke T."/>
            <person name="Dolan L."/>
            <person name="Dorantes-Acosta A.E."/>
            <person name="Eklund D.M."/>
            <person name="Florent S.N."/>
            <person name="Flores-Sandoval E."/>
            <person name="Fujiyama A."/>
            <person name="Fukuzawa H."/>
            <person name="Galik B."/>
            <person name="Grimanelli D."/>
            <person name="Grimwood J."/>
            <person name="Grossniklaus U."/>
            <person name="Hamada T."/>
            <person name="Haseloff J."/>
            <person name="Hetherington A.J."/>
            <person name="Higo A."/>
            <person name="Hirakawa Y."/>
            <person name="Hundley H.N."/>
            <person name="Ikeda Y."/>
            <person name="Inoue K."/>
            <person name="Inoue S.I."/>
            <person name="Ishida S."/>
            <person name="Jia Q."/>
            <person name="Kakita M."/>
            <person name="Kanazawa T."/>
            <person name="Kawai Y."/>
            <person name="Kawashima T."/>
            <person name="Kennedy M."/>
            <person name="Kinose K."/>
            <person name="Kinoshita T."/>
            <person name="Kohara Y."/>
            <person name="Koide E."/>
            <person name="Komatsu K."/>
            <person name="Kopischke S."/>
            <person name="Kubo M."/>
            <person name="Kyozuka J."/>
            <person name="Lagercrantz U."/>
            <person name="Lin S.S."/>
            <person name="Lindquist E."/>
            <person name="Lipzen A.M."/>
            <person name="Lu C.W."/>
            <person name="De Luna E."/>
            <person name="Martienssen R.A."/>
            <person name="Minamino N."/>
            <person name="Mizutani M."/>
            <person name="Mizutani M."/>
            <person name="Mochizuki N."/>
            <person name="Monte I."/>
            <person name="Mosher R."/>
            <person name="Nagasaki H."/>
            <person name="Nakagami H."/>
            <person name="Naramoto S."/>
            <person name="Nishitani K."/>
            <person name="Ohtani M."/>
            <person name="Okamoto T."/>
            <person name="Okumura M."/>
            <person name="Phillips J."/>
            <person name="Pollak B."/>
            <person name="Reinders A."/>
            <person name="Rovekamp M."/>
            <person name="Sano R."/>
            <person name="Sawa S."/>
            <person name="Schmid M.W."/>
            <person name="Shirakawa M."/>
            <person name="Solano R."/>
            <person name="Spunde A."/>
            <person name="Suetsugu N."/>
            <person name="Sugano S."/>
            <person name="Sugiyama A."/>
            <person name="Sun R."/>
            <person name="Suzuki Y."/>
            <person name="Takenaka M."/>
            <person name="Takezawa D."/>
            <person name="Tomogane H."/>
            <person name="Tsuzuki M."/>
            <person name="Ueda T."/>
            <person name="Umeda M."/>
            <person name="Ward J.M."/>
            <person name="Watanabe Y."/>
            <person name="Yazaki K."/>
            <person name="Yokoyama R."/>
            <person name="Yoshitake Y."/>
            <person name="Yotsui I."/>
            <person name="Zachgo S."/>
            <person name="Schmutz J."/>
        </authorList>
    </citation>
    <scope>NUCLEOTIDE SEQUENCE [LARGE SCALE GENOMIC DNA]</scope>
    <source>
        <strain evidence="4">Tak-1</strain>
    </source>
</reference>
<name>A0A2R6WU81_MARPO</name>
<dbReference type="InterPro" id="IPR008406">
    <property type="entry name" value="DRM/ARP"/>
</dbReference>
<evidence type="ECO:0000313" key="4">
    <source>
        <dbReference type="Proteomes" id="UP000244005"/>
    </source>
</evidence>
<feature type="region of interest" description="Disordered" evidence="2">
    <location>
        <begin position="1"/>
        <end position="110"/>
    </location>
</feature>
<organism evidence="3 4">
    <name type="scientific">Marchantia polymorpha</name>
    <name type="common">Common liverwort</name>
    <name type="synonym">Marchantia aquatica</name>
    <dbReference type="NCBI Taxonomy" id="3197"/>
    <lineage>
        <taxon>Eukaryota</taxon>
        <taxon>Viridiplantae</taxon>
        <taxon>Streptophyta</taxon>
        <taxon>Embryophyta</taxon>
        <taxon>Marchantiophyta</taxon>
        <taxon>Marchantiopsida</taxon>
        <taxon>Marchantiidae</taxon>
        <taxon>Marchantiales</taxon>
        <taxon>Marchantiaceae</taxon>
        <taxon>Marchantia</taxon>
    </lineage>
</organism>
<dbReference type="EMBL" id="KZ772729">
    <property type="protein sequence ID" value="PTQ37418.1"/>
    <property type="molecule type" value="Genomic_DNA"/>
</dbReference>
<comment type="similarity">
    <text evidence="1">Belongs to the DRM1/ARP family.</text>
</comment>
<evidence type="ECO:0000313" key="3">
    <source>
        <dbReference type="EMBL" id="PTQ37418.1"/>
    </source>
</evidence>
<dbReference type="Gramene" id="Mp7g06170.1">
    <property type="protein sequence ID" value="Mp7g06170.1.cds"/>
    <property type="gene ID" value="Mp7g06170"/>
</dbReference>
<protein>
    <recommendedName>
        <fullName evidence="5">Auxin-repressed protein</fullName>
    </recommendedName>
</protein>